<comment type="caution">
    <text evidence="11">The sequence shown here is derived from an EMBL/GenBank/DDBJ whole genome shotgun (WGS) entry which is preliminary data.</text>
</comment>
<dbReference type="Proteomes" id="UP001159428">
    <property type="component" value="Unassembled WGS sequence"/>
</dbReference>
<dbReference type="PROSITE" id="PS00246">
    <property type="entry name" value="WNT1"/>
    <property type="match status" value="1"/>
</dbReference>
<feature type="signal peptide" evidence="10">
    <location>
        <begin position="1"/>
        <end position="21"/>
    </location>
</feature>
<evidence type="ECO:0000256" key="4">
    <source>
        <dbReference type="ARBA" id="ARBA00022525"/>
    </source>
</evidence>
<dbReference type="PANTHER" id="PTHR12027">
    <property type="entry name" value="WNT RELATED"/>
    <property type="match status" value="1"/>
</dbReference>
<keyword evidence="6 9" id="KW-0879">Wnt signaling pathway</keyword>
<accession>A0AAU9X365</accession>
<feature type="chain" id="PRO_5043605921" description="Protein Wnt" evidence="10">
    <location>
        <begin position="22"/>
        <end position="351"/>
    </location>
</feature>
<comment type="function">
    <text evidence="9">Ligand for members of the frizzled family of seven transmembrane receptors.</text>
</comment>
<evidence type="ECO:0000256" key="2">
    <source>
        <dbReference type="ARBA" id="ARBA00005683"/>
    </source>
</evidence>
<dbReference type="GO" id="GO:0005615">
    <property type="term" value="C:extracellular space"/>
    <property type="evidence" value="ECO:0007669"/>
    <property type="project" value="TreeGrafter"/>
</dbReference>
<keyword evidence="3 9" id="KW-0217">Developmental protein</keyword>
<comment type="subcellular location">
    <subcellularLocation>
        <location evidence="1 9">Secreted</location>
        <location evidence="1 9">Extracellular space</location>
        <location evidence="1 9">Extracellular matrix</location>
    </subcellularLocation>
</comment>
<dbReference type="AlphaFoldDB" id="A0AAU9X365"/>
<keyword evidence="4" id="KW-0964">Secreted</keyword>
<evidence type="ECO:0000256" key="1">
    <source>
        <dbReference type="ARBA" id="ARBA00004498"/>
    </source>
</evidence>
<organism evidence="11 12">
    <name type="scientific">Pocillopora meandrina</name>
    <dbReference type="NCBI Taxonomy" id="46732"/>
    <lineage>
        <taxon>Eukaryota</taxon>
        <taxon>Metazoa</taxon>
        <taxon>Cnidaria</taxon>
        <taxon>Anthozoa</taxon>
        <taxon>Hexacorallia</taxon>
        <taxon>Scleractinia</taxon>
        <taxon>Astrocoeniina</taxon>
        <taxon>Pocilloporidae</taxon>
        <taxon>Pocillopora</taxon>
    </lineage>
</organism>
<dbReference type="GO" id="GO:0060070">
    <property type="term" value="P:canonical Wnt signaling pathway"/>
    <property type="evidence" value="ECO:0007669"/>
    <property type="project" value="TreeGrafter"/>
</dbReference>
<evidence type="ECO:0000256" key="7">
    <source>
        <dbReference type="ARBA" id="ARBA00023157"/>
    </source>
</evidence>
<dbReference type="EMBL" id="CALNXJ010000028">
    <property type="protein sequence ID" value="CAH3134619.1"/>
    <property type="molecule type" value="Genomic_DNA"/>
</dbReference>
<dbReference type="Pfam" id="PF00110">
    <property type="entry name" value="wnt"/>
    <property type="match status" value="1"/>
</dbReference>
<evidence type="ECO:0000313" key="12">
    <source>
        <dbReference type="Proteomes" id="UP001159428"/>
    </source>
</evidence>
<dbReference type="GO" id="GO:0005125">
    <property type="term" value="F:cytokine activity"/>
    <property type="evidence" value="ECO:0007669"/>
    <property type="project" value="TreeGrafter"/>
</dbReference>
<dbReference type="Gene3D" id="3.30.2460.20">
    <property type="match status" value="1"/>
</dbReference>
<reference evidence="11 12" key="1">
    <citation type="submission" date="2022-05" db="EMBL/GenBank/DDBJ databases">
        <authorList>
            <consortium name="Genoscope - CEA"/>
            <person name="William W."/>
        </authorList>
    </citation>
    <scope>NUCLEOTIDE SEQUENCE [LARGE SCALE GENOMIC DNA]</scope>
</reference>
<keyword evidence="7" id="KW-1015">Disulfide bond</keyword>
<evidence type="ECO:0000256" key="9">
    <source>
        <dbReference type="RuleBase" id="RU003500"/>
    </source>
</evidence>
<keyword evidence="8" id="KW-0449">Lipoprotein</keyword>
<evidence type="ECO:0000313" key="11">
    <source>
        <dbReference type="EMBL" id="CAH3134619.1"/>
    </source>
</evidence>
<dbReference type="GO" id="GO:0030182">
    <property type="term" value="P:neuron differentiation"/>
    <property type="evidence" value="ECO:0007669"/>
    <property type="project" value="TreeGrafter"/>
</dbReference>
<dbReference type="FunFam" id="3.30.2460.20:FF:000001">
    <property type="entry name" value="Wnt homolog"/>
    <property type="match status" value="1"/>
</dbReference>
<gene>
    <name evidence="11" type="ORF">PMEA_00015547</name>
</gene>
<evidence type="ECO:0000256" key="8">
    <source>
        <dbReference type="ARBA" id="ARBA00023288"/>
    </source>
</evidence>
<proteinExistence type="inferred from homology"/>
<dbReference type="GO" id="GO:0005109">
    <property type="term" value="F:frizzled binding"/>
    <property type="evidence" value="ECO:0007669"/>
    <property type="project" value="TreeGrafter"/>
</dbReference>
<dbReference type="SMART" id="SM00097">
    <property type="entry name" value="WNT1"/>
    <property type="match status" value="1"/>
</dbReference>
<evidence type="ECO:0000256" key="6">
    <source>
        <dbReference type="ARBA" id="ARBA00022687"/>
    </source>
</evidence>
<dbReference type="PANTHER" id="PTHR12027:SF100">
    <property type="entry name" value="PROTEIN WNT"/>
    <property type="match status" value="1"/>
</dbReference>
<name>A0AAU9X365_9CNID</name>
<dbReference type="InterPro" id="IPR005817">
    <property type="entry name" value="Wnt"/>
</dbReference>
<evidence type="ECO:0000256" key="5">
    <source>
        <dbReference type="ARBA" id="ARBA00022530"/>
    </source>
</evidence>
<keyword evidence="5" id="KW-0272">Extracellular matrix</keyword>
<keyword evidence="12" id="KW-1185">Reference proteome</keyword>
<evidence type="ECO:0000256" key="10">
    <source>
        <dbReference type="SAM" id="SignalP"/>
    </source>
</evidence>
<evidence type="ECO:0000256" key="3">
    <source>
        <dbReference type="ARBA" id="ARBA00022473"/>
    </source>
</evidence>
<dbReference type="GO" id="GO:0045165">
    <property type="term" value="P:cell fate commitment"/>
    <property type="evidence" value="ECO:0007669"/>
    <property type="project" value="TreeGrafter"/>
</dbReference>
<dbReference type="InterPro" id="IPR043158">
    <property type="entry name" value="Wnt_C"/>
</dbReference>
<sequence>MKMRFLWLCFICLSFSNLSESVWWTLGTHTTLSTDPAKKAALLCFTTPQLNTKQRDICRRHPTLMASVAKGAREAVEECQIQFQHRRWNCSSVPDSGTLFDPILKRASRESAFLYAITAAGVAHAVTASCSAGNTQSCDCDRSPSGPTQKGWTWAGCSSNIKFGSWFSEQFTDARSKGNSPRAVMNRHNSKAGRKALSKLVWKKCKCHGLSGSCSMKTCWMQQPSFREVGDHLRQKFDRAAEMTIKLNRRGKERLKPKNTRLKKLSDSDLIYYQSSPNYCDADVNEGTPGTSGRACNISSNGIDGCELLCCGRGHNIQQDKVVRNCNCIFLWCCQVKCQKCREIVNIYTCK</sequence>
<dbReference type="InterPro" id="IPR018161">
    <property type="entry name" value="Wnt_CS"/>
</dbReference>
<dbReference type="PRINTS" id="PR01349">
    <property type="entry name" value="WNTPROTEIN"/>
</dbReference>
<comment type="similarity">
    <text evidence="2 9">Belongs to the Wnt family.</text>
</comment>
<protein>
    <recommendedName>
        <fullName evidence="9">Protein Wnt</fullName>
    </recommendedName>
</protein>
<keyword evidence="10" id="KW-0732">Signal</keyword>